<dbReference type="PANTHER" id="PTHR47505:SF1">
    <property type="entry name" value="DNA UTILIZATION PROTEIN YHGH"/>
    <property type="match status" value="1"/>
</dbReference>
<name>A0A2A9E0U7_9MICO</name>
<dbReference type="EMBL" id="PDJG01000001">
    <property type="protein sequence ID" value="PFG32568.1"/>
    <property type="molecule type" value="Genomic_DNA"/>
</dbReference>
<sequence>MTSFLLRALDDLLRLAVPLSCAGCGVVDVVLCPRCSARLAEPPRRVEHAAPRLDRMTGIPQWPVWALTAYTGEVRDLVVAWKDRGRTDLDGRLRDATVRLARTTAEIALATVRPGAVVLVVPVPSTASARRRRGREPVVTLARAVTDALADVPGRPRRGRVRLIRALEHRPRVRAGALDQVGLGSRARGGNLAGAVRVRRAAPSLRGVACVLVDDVLTTGATLVECERAILAAGGSVVAGLVLAATPSPTSYPAGVLSMMS</sequence>
<dbReference type="AlphaFoldDB" id="A0A2A9E0U7"/>
<dbReference type="PANTHER" id="PTHR47505">
    <property type="entry name" value="DNA UTILIZATION PROTEIN YHGH"/>
    <property type="match status" value="1"/>
</dbReference>
<keyword evidence="4" id="KW-1185">Reference proteome</keyword>
<evidence type="ECO:0000259" key="2">
    <source>
        <dbReference type="Pfam" id="PF00156"/>
    </source>
</evidence>
<evidence type="ECO:0000256" key="1">
    <source>
        <dbReference type="ARBA" id="ARBA00008007"/>
    </source>
</evidence>
<dbReference type="Gene3D" id="3.40.50.2020">
    <property type="match status" value="1"/>
</dbReference>
<dbReference type="RefSeq" id="WP_098453922.1">
    <property type="nucleotide sequence ID" value="NZ_PDJG01000001.1"/>
</dbReference>
<evidence type="ECO:0000313" key="3">
    <source>
        <dbReference type="EMBL" id="PFG32568.1"/>
    </source>
</evidence>
<dbReference type="Proteomes" id="UP000225548">
    <property type="component" value="Unassembled WGS sequence"/>
</dbReference>
<comment type="similarity">
    <text evidence="1">Belongs to the ComF/GntX family.</text>
</comment>
<dbReference type="InterPro" id="IPR051910">
    <property type="entry name" value="ComF/GntX_DNA_util-trans"/>
</dbReference>
<organism evidence="3 4">
    <name type="scientific">Sanguibacter antarcticus</name>
    <dbReference type="NCBI Taxonomy" id="372484"/>
    <lineage>
        <taxon>Bacteria</taxon>
        <taxon>Bacillati</taxon>
        <taxon>Actinomycetota</taxon>
        <taxon>Actinomycetes</taxon>
        <taxon>Micrococcales</taxon>
        <taxon>Sanguibacteraceae</taxon>
        <taxon>Sanguibacter</taxon>
    </lineage>
</organism>
<proteinExistence type="inferred from homology"/>
<reference evidence="3 4" key="1">
    <citation type="submission" date="2017-10" db="EMBL/GenBank/DDBJ databases">
        <title>Sequencing the genomes of 1000 actinobacteria strains.</title>
        <authorList>
            <person name="Klenk H.-P."/>
        </authorList>
    </citation>
    <scope>NUCLEOTIDE SEQUENCE [LARGE SCALE GENOMIC DNA]</scope>
    <source>
        <strain evidence="3 4">DSM 18966</strain>
    </source>
</reference>
<feature type="domain" description="Phosphoribosyltransferase" evidence="2">
    <location>
        <begin position="195"/>
        <end position="250"/>
    </location>
</feature>
<dbReference type="InterPro" id="IPR029057">
    <property type="entry name" value="PRTase-like"/>
</dbReference>
<dbReference type="SUPFAM" id="SSF53271">
    <property type="entry name" value="PRTase-like"/>
    <property type="match status" value="1"/>
</dbReference>
<gene>
    <name evidence="3" type="ORF">ATL42_0408</name>
</gene>
<protein>
    <submittedName>
        <fullName evidence="3">Putative amidophosphoribosyltransferase</fullName>
    </submittedName>
</protein>
<keyword evidence="3" id="KW-0808">Transferase</keyword>
<dbReference type="InterPro" id="IPR000836">
    <property type="entry name" value="PRTase_dom"/>
</dbReference>
<dbReference type="OrthoDB" id="5242900at2"/>
<evidence type="ECO:0000313" key="4">
    <source>
        <dbReference type="Proteomes" id="UP000225548"/>
    </source>
</evidence>
<dbReference type="Pfam" id="PF00156">
    <property type="entry name" value="Pribosyltran"/>
    <property type="match status" value="1"/>
</dbReference>
<accession>A0A2A9E0U7</accession>
<dbReference type="CDD" id="cd06223">
    <property type="entry name" value="PRTases_typeI"/>
    <property type="match status" value="1"/>
</dbReference>
<comment type="caution">
    <text evidence="3">The sequence shown here is derived from an EMBL/GenBank/DDBJ whole genome shotgun (WGS) entry which is preliminary data.</text>
</comment>
<dbReference type="GO" id="GO:0016757">
    <property type="term" value="F:glycosyltransferase activity"/>
    <property type="evidence" value="ECO:0007669"/>
    <property type="project" value="UniProtKB-KW"/>
</dbReference>
<keyword evidence="3" id="KW-0328">Glycosyltransferase</keyword>